<dbReference type="EMBL" id="JAUJFL010000005">
    <property type="protein sequence ID" value="KAK2603242.1"/>
    <property type="molecule type" value="Genomic_DNA"/>
</dbReference>
<sequence length="318" mass="36407">MEPVSTSSKAAPSGIKLVQMSKRTEARGAEDDWTGISNAAERRKLQNRLSQRRYRRARADPTKGYNPRPKPVAIVTTDPNTSASTQSELEHKFRGLLHVVSLHASQCRREKNTSHLAISESFASQIRHLQIRDTDMGTLLTHFELFMGRYFLLGSPRVDLLLTLIQFNVFRALLSNTKSLGWDFQWLECEEPDSPWTSPEKSSPDPVCPDSLLPTCVQRAVPHHPWIDLWPMPKMRDNLLLAAGLFEEDKLCNVLLEFEDIPNEKSGLVVWGEPWDPASWEASESFIKEWTWAIKGCTELLNSTNFWRARRGERPVKW</sequence>
<feature type="compositionally biased region" description="Polar residues" evidence="1">
    <location>
        <begin position="1"/>
        <end position="10"/>
    </location>
</feature>
<dbReference type="AlphaFoldDB" id="A0AAD9SAQ5"/>
<keyword evidence="3" id="KW-1185">Reference proteome</keyword>
<dbReference type="Proteomes" id="UP001265746">
    <property type="component" value="Unassembled WGS sequence"/>
</dbReference>
<proteinExistence type="predicted"/>
<name>A0AAD9SAQ5_PHOAM</name>
<evidence type="ECO:0008006" key="4">
    <source>
        <dbReference type="Google" id="ProtNLM"/>
    </source>
</evidence>
<dbReference type="Pfam" id="PF11905">
    <property type="entry name" value="DUF3425"/>
    <property type="match status" value="1"/>
</dbReference>
<protein>
    <recommendedName>
        <fullName evidence="4">BZIP domain-containing protein</fullName>
    </recommendedName>
</protein>
<gene>
    <name evidence="2" type="ORF">N8I77_009713</name>
</gene>
<comment type="caution">
    <text evidence="2">The sequence shown here is derived from an EMBL/GenBank/DDBJ whole genome shotgun (WGS) entry which is preliminary data.</text>
</comment>
<dbReference type="PANTHER" id="PTHR38116">
    <property type="entry name" value="CHROMOSOME 7, WHOLE GENOME SHOTGUN SEQUENCE"/>
    <property type="match status" value="1"/>
</dbReference>
<dbReference type="CDD" id="cd14688">
    <property type="entry name" value="bZIP_YAP"/>
    <property type="match status" value="1"/>
</dbReference>
<dbReference type="PANTHER" id="PTHR38116:SF1">
    <property type="entry name" value="BZIP DOMAIN-CONTAINING PROTEIN"/>
    <property type="match status" value="1"/>
</dbReference>
<organism evidence="2 3">
    <name type="scientific">Phomopsis amygdali</name>
    <name type="common">Fusicoccum amygdali</name>
    <dbReference type="NCBI Taxonomy" id="1214568"/>
    <lineage>
        <taxon>Eukaryota</taxon>
        <taxon>Fungi</taxon>
        <taxon>Dikarya</taxon>
        <taxon>Ascomycota</taxon>
        <taxon>Pezizomycotina</taxon>
        <taxon>Sordariomycetes</taxon>
        <taxon>Sordariomycetidae</taxon>
        <taxon>Diaporthales</taxon>
        <taxon>Diaporthaceae</taxon>
        <taxon>Diaporthe</taxon>
    </lineage>
</organism>
<dbReference type="InterPro" id="IPR021833">
    <property type="entry name" value="DUF3425"/>
</dbReference>
<accession>A0AAD9SAQ5</accession>
<reference evidence="2" key="1">
    <citation type="submission" date="2023-06" db="EMBL/GenBank/DDBJ databases">
        <authorList>
            <person name="Noh H."/>
        </authorList>
    </citation>
    <scope>NUCLEOTIDE SEQUENCE</scope>
    <source>
        <strain evidence="2">DUCC20226</strain>
    </source>
</reference>
<feature type="region of interest" description="Disordered" evidence="1">
    <location>
        <begin position="1"/>
        <end position="75"/>
    </location>
</feature>
<evidence type="ECO:0000313" key="2">
    <source>
        <dbReference type="EMBL" id="KAK2603242.1"/>
    </source>
</evidence>
<evidence type="ECO:0000256" key="1">
    <source>
        <dbReference type="SAM" id="MobiDB-lite"/>
    </source>
</evidence>
<evidence type="ECO:0000313" key="3">
    <source>
        <dbReference type="Proteomes" id="UP001265746"/>
    </source>
</evidence>